<proteinExistence type="predicted"/>
<evidence type="ECO:0000256" key="13">
    <source>
        <dbReference type="ARBA" id="ARBA00048679"/>
    </source>
</evidence>
<dbReference type="Gene3D" id="1.10.10.10">
    <property type="entry name" value="Winged helix-like DNA-binding domain superfamily/Winged helix DNA-binding domain"/>
    <property type="match status" value="1"/>
</dbReference>
<evidence type="ECO:0000256" key="14">
    <source>
        <dbReference type="PROSITE-ProRule" id="PRU10141"/>
    </source>
</evidence>
<dbReference type="SUPFAM" id="SSF56112">
    <property type="entry name" value="Protein kinase-like (PK-like)"/>
    <property type="match status" value="1"/>
</dbReference>
<dbReference type="Pfam" id="PF23744">
    <property type="entry name" value="ARM_LRRK2"/>
    <property type="match status" value="1"/>
</dbReference>
<dbReference type="InterPro" id="IPR057263">
    <property type="entry name" value="COR-B"/>
</dbReference>
<dbReference type="Gene3D" id="2.130.10.10">
    <property type="entry name" value="YVTN repeat-like/Quinoprotein amine dehydrogenase"/>
    <property type="match status" value="1"/>
</dbReference>
<dbReference type="FunFam" id="1.25.40.20:FF:000219">
    <property type="entry name" value="Leucine-rich repeat serine/threonine-protein kinase 2"/>
    <property type="match status" value="1"/>
</dbReference>
<dbReference type="InterPro" id="IPR025875">
    <property type="entry name" value="Leu-rich_rpt_4"/>
</dbReference>
<evidence type="ECO:0000313" key="18">
    <source>
        <dbReference type="Proteomes" id="UP000694543"/>
    </source>
</evidence>
<dbReference type="InterPro" id="IPR020859">
    <property type="entry name" value="ROC"/>
</dbReference>
<dbReference type="Gene3D" id="3.40.50.300">
    <property type="entry name" value="P-loop containing nucleotide triphosphate hydrolases"/>
    <property type="match status" value="1"/>
</dbReference>
<dbReference type="SMART" id="SM00364">
    <property type="entry name" value="LRR_BAC"/>
    <property type="match status" value="8"/>
</dbReference>
<keyword evidence="9" id="KW-0418">Kinase</keyword>
<dbReference type="Pfam" id="PF13855">
    <property type="entry name" value="LRR_8"/>
    <property type="match status" value="1"/>
</dbReference>
<dbReference type="PRINTS" id="PR00449">
    <property type="entry name" value="RASTRNSFRMNG"/>
</dbReference>
<dbReference type="CDD" id="cd14068">
    <property type="entry name" value="STKc_LRRK2"/>
    <property type="match status" value="1"/>
</dbReference>
<dbReference type="InterPro" id="IPR036770">
    <property type="entry name" value="Ankyrin_rpt-contain_sf"/>
</dbReference>
<dbReference type="GO" id="GO:0007154">
    <property type="term" value="P:cell communication"/>
    <property type="evidence" value="ECO:0007669"/>
    <property type="project" value="UniProtKB-ARBA"/>
</dbReference>
<evidence type="ECO:0000256" key="3">
    <source>
        <dbReference type="ARBA" id="ARBA00022527"/>
    </source>
</evidence>
<dbReference type="Gene3D" id="1.25.40.20">
    <property type="entry name" value="Ankyrin repeat-containing domain"/>
    <property type="match status" value="1"/>
</dbReference>
<feature type="binding site" evidence="14">
    <location>
        <position position="1846"/>
    </location>
    <ligand>
        <name>ATP</name>
        <dbReference type="ChEBI" id="CHEBI:30616"/>
    </ligand>
</feature>
<reference evidence="17" key="1">
    <citation type="submission" date="2025-08" db="UniProtKB">
        <authorList>
            <consortium name="Ensembl"/>
        </authorList>
    </citation>
    <scope>IDENTIFICATION</scope>
</reference>
<dbReference type="PROSITE" id="PS51424">
    <property type="entry name" value="ROC"/>
    <property type="match status" value="1"/>
</dbReference>
<dbReference type="Pfam" id="PF16095">
    <property type="entry name" value="COR-A"/>
    <property type="match status" value="1"/>
</dbReference>
<dbReference type="InterPro" id="IPR005225">
    <property type="entry name" value="Small_GTP-bd"/>
</dbReference>
<dbReference type="PROSITE" id="PS00107">
    <property type="entry name" value="PROTEIN_KINASE_ATP"/>
    <property type="match status" value="1"/>
</dbReference>
<evidence type="ECO:0000256" key="12">
    <source>
        <dbReference type="ARBA" id="ARBA00047899"/>
    </source>
</evidence>
<reference evidence="17" key="2">
    <citation type="submission" date="2025-09" db="UniProtKB">
        <authorList>
            <consortium name="Ensembl"/>
        </authorList>
    </citation>
    <scope>IDENTIFICATION</scope>
</reference>
<dbReference type="InterPro" id="IPR015943">
    <property type="entry name" value="WD40/YVTN_repeat-like_dom_sf"/>
</dbReference>
<evidence type="ECO:0000256" key="10">
    <source>
        <dbReference type="ARBA" id="ARBA00022840"/>
    </source>
</evidence>
<dbReference type="GO" id="GO:0005525">
    <property type="term" value="F:GTP binding"/>
    <property type="evidence" value="ECO:0007669"/>
    <property type="project" value="UniProtKB-KW"/>
</dbReference>
<dbReference type="GO" id="GO:0005524">
    <property type="term" value="F:ATP binding"/>
    <property type="evidence" value="ECO:0007669"/>
    <property type="project" value="UniProtKB-UniRule"/>
</dbReference>
<dbReference type="FunFam" id="3.80.10.10:FF:000110">
    <property type="entry name" value="Leucine-rich repeat serine/threonine-protein kinase 2"/>
    <property type="match status" value="1"/>
</dbReference>
<evidence type="ECO:0000256" key="9">
    <source>
        <dbReference type="ARBA" id="ARBA00022777"/>
    </source>
</evidence>
<dbReference type="InterPro" id="IPR017441">
    <property type="entry name" value="Protein_kinase_ATP_BS"/>
</dbReference>
<dbReference type="InterPro" id="IPR051420">
    <property type="entry name" value="Ser_Thr_Kinases_DiverseReg"/>
</dbReference>
<evidence type="ECO:0000256" key="6">
    <source>
        <dbReference type="ARBA" id="ARBA00022679"/>
    </source>
</evidence>
<dbReference type="PROSITE" id="PS50011">
    <property type="entry name" value="PROTEIN_KINASE_DOM"/>
    <property type="match status" value="1"/>
</dbReference>
<dbReference type="Gene3D" id="3.30.70.1390">
    <property type="entry name" value="ROC domain from the Parkinson's disease-associated leucine-rich repeat kinase 2"/>
    <property type="match status" value="1"/>
</dbReference>
<keyword evidence="8 14" id="KW-0547">Nucleotide-binding</keyword>
<keyword evidence="11" id="KW-0342">GTP-binding</keyword>
<dbReference type="GO" id="GO:0005829">
    <property type="term" value="C:cytosol"/>
    <property type="evidence" value="ECO:0007669"/>
    <property type="project" value="UniProtKB-ARBA"/>
</dbReference>
<dbReference type="SMART" id="SM00175">
    <property type="entry name" value="RAB"/>
    <property type="match status" value="1"/>
</dbReference>
<keyword evidence="10 14" id="KW-0067">ATP-binding</keyword>
<dbReference type="PANTHER" id="PTHR48005:SF13">
    <property type="entry name" value="SERINE_THREONINE-PROTEIN KINASE DDB_G0278509-RELATED"/>
    <property type="match status" value="1"/>
</dbReference>
<evidence type="ECO:0000259" key="16">
    <source>
        <dbReference type="PROSITE" id="PS51424"/>
    </source>
</evidence>
<evidence type="ECO:0000256" key="11">
    <source>
        <dbReference type="ARBA" id="ARBA00023134"/>
    </source>
</evidence>
<evidence type="ECO:0000256" key="7">
    <source>
        <dbReference type="ARBA" id="ARBA00022737"/>
    </source>
</evidence>
<dbReference type="GO" id="GO:0004674">
    <property type="term" value="F:protein serine/threonine kinase activity"/>
    <property type="evidence" value="ECO:0007669"/>
    <property type="project" value="UniProtKB-KW"/>
</dbReference>
<dbReference type="SUPFAM" id="SSF52540">
    <property type="entry name" value="P-loop containing nucleoside triphosphate hydrolases"/>
    <property type="match status" value="1"/>
</dbReference>
<dbReference type="PROSITE" id="PS00108">
    <property type="entry name" value="PROTEIN_KINASE_ST"/>
    <property type="match status" value="1"/>
</dbReference>
<dbReference type="Gene3D" id="3.80.10.10">
    <property type="entry name" value="Ribonuclease Inhibitor"/>
    <property type="match status" value="2"/>
</dbReference>
<comment type="catalytic activity">
    <reaction evidence="12">
        <text>L-threonyl-[protein] + ATP = O-phospho-L-threonyl-[protein] + ADP + H(+)</text>
        <dbReference type="Rhea" id="RHEA:46608"/>
        <dbReference type="Rhea" id="RHEA-COMP:11060"/>
        <dbReference type="Rhea" id="RHEA-COMP:11605"/>
        <dbReference type="ChEBI" id="CHEBI:15378"/>
        <dbReference type="ChEBI" id="CHEBI:30013"/>
        <dbReference type="ChEBI" id="CHEBI:30616"/>
        <dbReference type="ChEBI" id="CHEBI:61977"/>
        <dbReference type="ChEBI" id="CHEBI:456216"/>
        <dbReference type="EC" id="2.7.11.1"/>
    </reaction>
</comment>
<dbReference type="NCBIfam" id="TIGR00231">
    <property type="entry name" value="small_GTP"/>
    <property type="match status" value="1"/>
</dbReference>
<dbReference type="InterPro" id="IPR011009">
    <property type="entry name" value="Kinase-like_dom_sf"/>
</dbReference>
<dbReference type="Pfam" id="PF23748">
    <property type="entry name" value="Beta-prop_LRRK2"/>
    <property type="match status" value="1"/>
</dbReference>
<dbReference type="FunFam" id="3.30.70.1390:FF:000001">
    <property type="entry name" value="Leucine-rich repeat serine/threonine-protein kinase 2"/>
    <property type="match status" value="1"/>
</dbReference>
<dbReference type="GO" id="GO:0050793">
    <property type="term" value="P:regulation of developmental process"/>
    <property type="evidence" value="ECO:0007669"/>
    <property type="project" value="UniProtKB-ARBA"/>
</dbReference>
<dbReference type="SUPFAM" id="SSF52058">
    <property type="entry name" value="L domain-like"/>
    <property type="match status" value="1"/>
</dbReference>
<evidence type="ECO:0000313" key="17">
    <source>
        <dbReference type="Ensembl" id="ENSCPIP00010003703.1"/>
    </source>
</evidence>
<dbReference type="InterPro" id="IPR011989">
    <property type="entry name" value="ARM-like"/>
</dbReference>
<dbReference type="InterPro" id="IPR016024">
    <property type="entry name" value="ARM-type_fold"/>
</dbReference>
<keyword evidence="3" id="KW-0723">Serine/threonine-protein kinase</keyword>
<evidence type="ECO:0000259" key="15">
    <source>
        <dbReference type="PROSITE" id="PS50011"/>
    </source>
</evidence>
<dbReference type="Pfam" id="PF23745">
    <property type="entry name" value="ANK_LRRK2"/>
    <property type="match status" value="1"/>
</dbReference>
<keyword evidence="4" id="KW-0853">WD repeat</keyword>
<dbReference type="SUPFAM" id="SSF48371">
    <property type="entry name" value="ARM repeat"/>
    <property type="match status" value="2"/>
</dbReference>
<feature type="domain" description="Protein kinase" evidence="15">
    <location>
        <begin position="1819"/>
        <end position="2078"/>
    </location>
</feature>
<dbReference type="FunFam" id="1.10.510.10:FF:001216">
    <property type="entry name" value="Leucine-rich repeat kinase 2"/>
    <property type="match status" value="1"/>
</dbReference>
<dbReference type="InterPro" id="IPR001611">
    <property type="entry name" value="Leu-rich_rpt"/>
</dbReference>
<keyword evidence="6" id="KW-0808">Transferase</keyword>
<dbReference type="FunFam" id="1.10.10.10:FF:001161">
    <property type="entry name" value="Leucine-rich repeat serine/threonine-protein kinase 2"/>
    <property type="match status" value="1"/>
</dbReference>
<dbReference type="InterPro" id="IPR000719">
    <property type="entry name" value="Prot_kinase_dom"/>
</dbReference>
<dbReference type="Pfam" id="PF00069">
    <property type="entry name" value="Pkinase"/>
    <property type="match status" value="1"/>
</dbReference>
<dbReference type="Gene3D" id="1.10.510.10">
    <property type="entry name" value="Transferase(Phosphotransferase) domain 1"/>
    <property type="match status" value="1"/>
</dbReference>
<organism evidence="17 18">
    <name type="scientific">Chrysolophus pictus</name>
    <name type="common">Golden pheasant</name>
    <name type="synonym">Phasianus pictus</name>
    <dbReference type="NCBI Taxonomy" id="9089"/>
    <lineage>
        <taxon>Eukaryota</taxon>
        <taxon>Metazoa</taxon>
        <taxon>Chordata</taxon>
        <taxon>Craniata</taxon>
        <taxon>Vertebrata</taxon>
        <taxon>Euteleostomi</taxon>
        <taxon>Archelosauria</taxon>
        <taxon>Archosauria</taxon>
        <taxon>Dinosauria</taxon>
        <taxon>Saurischia</taxon>
        <taxon>Theropoda</taxon>
        <taxon>Coelurosauria</taxon>
        <taxon>Aves</taxon>
        <taxon>Neognathae</taxon>
        <taxon>Galloanserae</taxon>
        <taxon>Galliformes</taxon>
        <taxon>Phasianidae</taxon>
        <taxon>Phasianinae</taxon>
        <taxon>Chrysolophus</taxon>
    </lineage>
</organism>
<keyword evidence="5" id="KW-0433">Leucine-rich repeat</keyword>
<dbReference type="PROSITE" id="PS51419">
    <property type="entry name" value="RAB"/>
    <property type="match status" value="1"/>
</dbReference>
<dbReference type="SMART" id="SM00369">
    <property type="entry name" value="LRR_TYP"/>
    <property type="match status" value="6"/>
</dbReference>
<dbReference type="Ensembl" id="ENSCPIT00010004372.1">
    <property type="protein sequence ID" value="ENSCPIP00010003703.1"/>
    <property type="gene ID" value="ENSCPIG00010002834.1"/>
</dbReference>
<dbReference type="Pfam" id="PF08477">
    <property type="entry name" value="Roc"/>
    <property type="match status" value="1"/>
</dbReference>
<dbReference type="InterPro" id="IPR008271">
    <property type="entry name" value="Ser/Thr_kinase_AS"/>
</dbReference>
<name>A0A8C3L8V1_CHRPC</name>
<evidence type="ECO:0000256" key="5">
    <source>
        <dbReference type="ARBA" id="ARBA00022614"/>
    </source>
</evidence>
<evidence type="ECO:0000256" key="1">
    <source>
        <dbReference type="ARBA" id="ARBA00001946"/>
    </source>
</evidence>
<dbReference type="Pfam" id="PF12799">
    <property type="entry name" value="LRR_4"/>
    <property type="match status" value="1"/>
</dbReference>
<comment type="catalytic activity">
    <reaction evidence="13">
        <text>L-seryl-[protein] + ATP = O-phospho-L-seryl-[protein] + ADP + H(+)</text>
        <dbReference type="Rhea" id="RHEA:17989"/>
        <dbReference type="Rhea" id="RHEA-COMP:9863"/>
        <dbReference type="Rhea" id="RHEA-COMP:11604"/>
        <dbReference type="ChEBI" id="CHEBI:15378"/>
        <dbReference type="ChEBI" id="CHEBI:29999"/>
        <dbReference type="ChEBI" id="CHEBI:30616"/>
        <dbReference type="ChEBI" id="CHEBI:83421"/>
        <dbReference type="ChEBI" id="CHEBI:456216"/>
        <dbReference type="EC" id="2.7.11.1"/>
    </reaction>
</comment>
<evidence type="ECO:0000256" key="4">
    <source>
        <dbReference type="ARBA" id="ARBA00022574"/>
    </source>
</evidence>
<feature type="domain" description="Roc" evidence="16">
    <location>
        <begin position="1268"/>
        <end position="1451"/>
    </location>
</feature>
<dbReference type="Pfam" id="PF25497">
    <property type="entry name" value="COR-B"/>
    <property type="match status" value="1"/>
</dbReference>
<keyword evidence="18" id="KW-1185">Reference proteome</keyword>
<keyword evidence="7" id="KW-0677">Repeat</keyword>
<dbReference type="InterPro" id="IPR056597">
    <property type="entry name" value="ARM_LRRK2"/>
</dbReference>
<evidence type="ECO:0000256" key="2">
    <source>
        <dbReference type="ARBA" id="ARBA00012513"/>
    </source>
</evidence>
<dbReference type="GO" id="GO:0009966">
    <property type="term" value="P:regulation of signal transduction"/>
    <property type="evidence" value="ECO:0007669"/>
    <property type="project" value="UniProtKB-ARBA"/>
</dbReference>
<dbReference type="InterPro" id="IPR027417">
    <property type="entry name" value="P-loop_NTPase"/>
</dbReference>
<dbReference type="Gene3D" id="3.30.200.20">
    <property type="entry name" value="Phosphorylase Kinase, domain 1"/>
    <property type="match status" value="1"/>
</dbReference>
<dbReference type="Proteomes" id="UP000694543">
    <property type="component" value="Unplaced"/>
</dbReference>
<evidence type="ECO:0000256" key="8">
    <source>
        <dbReference type="ARBA" id="ARBA00022741"/>
    </source>
</evidence>
<dbReference type="InterPro" id="IPR032171">
    <property type="entry name" value="COR-A"/>
</dbReference>
<dbReference type="InterPro" id="IPR036388">
    <property type="entry name" value="WH-like_DNA-bd_sf"/>
</dbReference>
<dbReference type="SMART" id="SM00220">
    <property type="entry name" value="S_TKc"/>
    <property type="match status" value="1"/>
</dbReference>
<dbReference type="InterPro" id="IPR056593">
    <property type="entry name" value="ANK_LRRK2"/>
</dbReference>
<dbReference type="Gene3D" id="1.25.10.10">
    <property type="entry name" value="Leucine-rich Repeat Variant"/>
    <property type="match status" value="2"/>
</dbReference>
<dbReference type="InterPro" id="IPR056602">
    <property type="entry name" value="Beta-prop_LRRK2"/>
</dbReference>
<accession>A0A8C3L8V1</accession>
<sequence>MDLLSFFCSQNSLCVCSVASSSGRLYVATTHVLTFSFSEHVSSESQGIKTQHLGSEWSMGWSLLCKLIEICPSTLQNIALKDVGKDWEVLGVHQQILKMLAVHKGNINLSITGLKTLNLLLMSGIVYVIAFLLLEEEVDVFSLVFNAMHTFPKNEEIQQYGCRALCKLFEKVPEEQLTEFVESKDHMIILEVFKEFPEKEEVILPALYSLHSLAGPCNNVEVLMSGNVRCYNVIVEMMKSFPNSETVQEVCCCLLHKLTLGKFTIFFLFVNNVSSSMTTGRLRCKCFVFSLRIDCKYLVFQAETIFLNRDLEERKEEEEEEKLCWLEACYRALELHRKNTDVLEAACWALKNLFLYQRSLHEKIGDGDNQFPIDRAVMLSMLMHSSSKEVFQAAASTLAILSQQNVNIRKTLLAKGIHMNVLEIMRKHPHSPEVAESACRILNHVFEGSFPHLDIMTVAASEVVKAMRKHEKSLSVQLEALRVLLHFMMPDAAFTLTVKVIKSQCLLEGTHSLVLGALNRFIGNPSIQRCGLKLLTSVAECTGALEILTQQGATDTVLHTLQMYPDEQDIQSLGLSLLLFLITRKSLCIATMHVLATVLVSTLRRFKEVTEIQMHGFHAILSILGFSPCFAKLLINESFDTVIFYQMSMCFTNQRDRQFQSLCCKCFAKIAENDDLKNMMLEKACVEYNSIMAECLLLLGADINKKTKTSSLIYQVCEKGNNPKLVELLLANGAREQDVRSALTISIKRGDSQIISLLLKKLSLDVTNSSICLGGFGIGRLEPSWLIPLFPDKLTPPRKQNAGSALARMVLKYQMKNISEDRSETCSDLNFSEDGMDKNYDWDFISDPLVDTVFPSSDDIDSEGSEGSLFRKKKSNSIAVADLHCRELAFQRGSPTLPRHSYSVVSHVCIHSRFLLKASALPSVKLSLHLRSSDSLSSLISEKECIKSLDLSSNELENIDAISQNSSLTSHLEHLDKLELHQNALINIPEQLCENLKCLTYLDLHSNRFTSFPTYLLKMNCIAYLDISRNDIGPSFALDPHLRCPTLKQLNLSYNQNKISCLSSPMSLKELKILNISKNNISSLAENVLMGCTKLELFNARMNALEIIPDLSSSITTLKLSQNCFINVPETILLLPHLRSVDLSQNKIISLPGPVHWKSLNLRELLFNHNQIGVLDLSEKACAWSRLEKLHLSNNKLKEIPPQIGFLENLTSLDVSHNPDLRSFPDEMGRLSKIWDLPLEGLHLNLDFKHVGCKARDIIRFLQQRLKKAVPYNRMKLMIVGNTGSGKTTLLQQLMKCKRTELDCPKATVGIDVKDWIIQGKGKMKKELILNVWDFGGQEEFYSTHPHFMTQRALYLAVYDLSKGQAEVDAMKPWLFNIKARASTSPVILVGTHLDVSDEKQHKDCMSKITRELLNKRGFPAIQDYHFVNAKEESDSMMRLRKIIIKESLHFKIRDQPVVGQLIPDSYLELEKRILLERKNVPVEFPVIDQKRLLEMVQENKLQLDENELPHAIHFLNESGVLLHFQDPALQLRDLYFVDPKWLCKIMAQILTVKVEGFSKYPKGIVKRSDVEKFLLKKSKFPKIYMSQYFKLLEKFQIALPLGEDQLLIPSSLSDHRPVIELPHCENSEIIIRLYEMPYFPMGFWSRLINRLLEISPYMLSGRARALRPNRMYWRQGIYLNWSPEAYCLVESAVFDNNADSFLKITAPSCRKGCILLGQVVDHIDSLMEEWFPGLLDIDVCGEGETLLKKWALYSFEDGEEHQKILLDDLLKKAEEGDLLVNPEQPRHTIPIAQIAPDLILADLPRNIMLNTDELEFDKAPEFLLGDGGFGSVYRASYAGEEVAVKIFNKHTSLRLLRQELAVLCHLHHPSLVSLLAAAVRPRMLVMELALKGSLDRLLQQDKANLTRTLQHRIALHVADGLRYLHSAMIIYRDLKPHNVLLFTLYPNAAVIAKIADYGIAQYCCRMGIKTSEGTPGFRAPEVARGNVIYNQQADVYSFGLLLYDILTGGGRIMEGVKFPNEFDELAIQGKLPDPVKEYGCAPWPKVEHLIKKCLKENPQERPTSSQVYEILNSAELICLMRYVSIPSTSTAECMVAANQSCKKAGVWIGNGNTEKAQLSFVNLSTDGHTCEDIADSKILSLALVTLPTEKENWIVAGTHSGSLWAVNTEDETRRHRLQKMSDSITCLYCNSLSKQSKQKNFFLVGTADGTLAVFEDRAVKCKGATPLKILTIGNVSTPLMCLNESTYLSEKNTIWGGCGTKLIALSSDFSVQKLIETKSSQLFCHNTYSDANIISIAVDKSIYLAKKNSHFVEIWDKKTEKLSELIDCAHFLKDEVEKLNKESKHKVAYSGRVKTICLQKNTALWVGTGGGHILLLDLSTRRPVRVIDNFCDSIRVMLTAQLGSLKNVVLVLGYCYKGDTEDDKYHKELQSCVSVWDINLPHEVQNLKKHIEVRQELAEKMKSFTLD</sequence>
<dbReference type="InterPro" id="IPR036322">
    <property type="entry name" value="WD40_repeat_dom_sf"/>
</dbReference>
<protein>
    <recommendedName>
        <fullName evidence="2">non-specific serine/threonine protein kinase</fullName>
        <ecNumber evidence="2">2.7.11.1</ecNumber>
    </recommendedName>
</protein>
<dbReference type="SUPFAM" id="SSF50978">
    <property type="entry name" value="WD40 repeat-like"/>
    <property type="match status" value="1"/>
</dbReference>
<dbReference type="InterPro" id="IPR032675">
    <property type="entry name" value="LRR_dom_sf"/>
</dbReference>
<dbReference type="InterPro" id="IPR003591">
    <property type="entry name" value="Leu-rich_rpt_typical-subtyp"/>
</dbReference>
<dbReference type="PROSITE" id="PS51450">
    <property type="entry name" value="LRR"/>
    <property type="match status" value="3"/>
</dbReference>
<dbReference type="PANTHER" id="PTHR48005">
    <property type="entry name" value="LEUCINE RICH REPEAT KINASE 2"/>
    <property type="match status" value="1"/>
</dbReference>
<dbReference type="EC" id="2.7.11.1" evidence="2"/>
<comment type="cofactor">
    <cofactor evidence="1">
        <name>Mg(2+)</name>
        <dbReference type="ChEBI" id="CHEBI:18420"/>
    </cofactor>
</comment>
<dbReference type="FunFam" id="3.40.50.300:FF:000656">
    <property type="entry name" value="Leucine-rich repeat serine/threonine-protein kinase 2"/>
    <property type="match status" value="1"/>
</dbReference>